<sequence length="311" mass="34539">MLLLIFFFLNILISVIASCPNGSIASLSDQTKCYFYETQKMNFIVANQNCVENGGNLVSIHDMLDNVVISSEASSFFTDSTSIDFWIGANDLYTPGVWTWMDKTPFDFTDWDKGQPQNVSGANCGAAKILGGQWIAEGCYEMKPFVCLIATATITTTTTKIIPTTTTTKIKTCEKEWSPFGGFCYKVFDPSTWYEAEQMCVIEYAHLASIHNLQEALFVANLAYYTGSDSCDGSKQAWIGLFTDDTFISYKWTDGTPFDYQKWGTNHPYKVAPNYCNVLSLAPICGNVTGAFYADPCDTFDAKFVCKKGPS</sequence>
<dbReference type="Proteomes" id="UP000887580">
    <property type="component" value="Unplaced"/>
</dbReference>
<proteinExistence type="predicted"/>
<dbReference type="WBParaSite" id="PS1159_v2.g4661.t1">
    <property type="protein sequence ID" value="PS1159_v2.g4661.t1"/>
    <property type="gene ID" value="PS1159_v2.g4661"/>
</dbReference>
<reference evidence="2" key="1">
    <citation type="submission" date="2022-11" db="UniProtKB">
        <authorList>
            <consortium name="WormBaseParasite"/>
        </authorList>
    </citation>
    <scope>IDENTIFICATION</scope>
</reference>
<evidence type="ECO:0000313" key="2">
    <source>
        <dbReference type="WBParaSite" id="PS1159_v2.g4661.t1"/>
    </source>
</evidence>
<name>A0AC35GG32_9BILA</name>
<evidence type="ECO:0000313" key="1">
    <source>
        <dbReference type="Proteomes" id="UP000887580"/>
    </source>
</evidence>
<organism evidence="1 2">
    <name type="scientific">Panagrolaimus sp. PS1159</name>
    <dbReference type="NCBI Taxonomy" id="55785"/>
    <lineage>
        <taxon>Eukaryota</taxon>
        <taxon>Metazoa</taxon>
        <taxon>Ecdysozoa</taxon>
        <taxon>Nematoda</taxon>
        <taxon>Chromadorea</taxon>
        <taxon>Rhabditida</taxon>
        <taxon>Tylenchina</taxon>
        <taxon>Panagrolaimomorpha</taxon>
        <taxon>Panagrolaimoidea</taxon>
        <taxon>Panagrolaimidae</taxon>
        <taxon>Panagrolaimus</taxon>
    </lineage>
</organism>
<accession>A0AC35GG32</accession>
<protein>
    <submittedName>
        <fullName evidence="2">C-type lectin domain-containing protein</fullName>
    </submittedName>
</protein>